<accession>L0F6A4</accession>
<evidence type="ECO:0000256" key="2">
    <source>
        <dbReference type="ARBA" id="ARBA00023284"/>
    </source>
</evidence>
<evidence type="ECO:0000256" key="3">
    <source>
        <dbReference type="SAM" id="Phobius"/>
    </source>
</evidence>
<dbReference type="PANTHER" id="PTHR45663">
    <property type="entry name" value="GEO12009P1"/>
    <property type="match status" value="1"/>
</dbReference>
<dbReference type="HOGENOM" id="CLU_133113_0_0_9"/>
<name>L0F6A4_DESDL</name>
<dbReference type="OrthoDB" id="9790390at2"/>
<keyword evidence="3" id="KW-1133">Transmembrane helix</keyword>
<gene>
    <name evidence="5" type="ordered locus">Desdi_0969</name>
</gene>
<protein>
    <submittedName>
        <fullName evidence="5">Thioredoxin domain-containing protein</fullName>
    </submittedName>
</protein>
<dbReference type="EMBL" id="CP003344">
    <property type="protein sequence ID" value="AGA68488.1"/>
    <property type="molecule type" value="Genomic_DNA"/>
</dbReference>
<dbReference type="Pfam" id="PF00085">
    <property type="entry name" value="Thioredoxin"/>
    <property type="match status" value="1"/>
</dbReference>
<reference evidence="6" key="1">
    <citation type="submission" date="2012-02" db="EMBL/GenBank/DDBJ databases">
        <title>Complete sequence of Desulfitobacterium dichloroeliminans LMG P-21439.</title>
        <authorList>
            <person name="Lucas S."/>
            <person name="Han J."/>
            <person name="Lapidus A."/>
            <person name="Cheng J.-F."/>
            <person name="Goodwin L."/>
            <person name="Pitluck S."/>
            <person name="Peters L."/>
            <person name="Ovchinnikova G."/>
            <person name="Teshima H."/>
            <person name="Detter J.C."/>
            <person name="Han C."/>
            <person name="Tapia R."/>
            <person name="Land M."/>
            <person name="Hauser L."/>
            <person name="Kyrpides N."/>
            <person name="Ivanova N."/>
            <person name="Pagani I."/>
            <person name="Kruse T."/>
            <person name="de Vos W.M."/>
            <person name="Boon N."/>
            <person name="Smidt H."/>
            <person name="Woyke T."/>
        </authorList>
    </citation>
    <scope>NUCLEOTIDE SEQUENCE [LARGE SCALE GENOMIC DNA]</scope>
    <source>
        <strain evidence="6">LMG P-21439 / DCA1</strain>
    </source>
</reference>
<keyword evidence="3" id="KW-0812">Transmembrane</keyword>
<dbReference type="InterPro" id="IPR013766">
    <property type="entry name" value="Thioredoxin_domain"/>
</dbReference>
<dbReference type="Proteomes" id="UP000010797">
    <property type="component" value="Chromosome"/>
</dbReference>
<evidence type="ECO:0000313" key="6">
    <source>
        <dbReference type="Proteomes" id="UP000010797"/>
    </source>
</evidence>
<dbReference type="GO" id="GO:0005829">
    <property type="term" value="C:cytosol"/>
    <property type="evidence" value="ECO:0007669"/>
    <property type="project" value="TreeGrafter"/>
</dbReference>
<keyword evidence="3" id="KW-0472">Membrane</keyword>
<sequence length="179" mass="20077">MNGEKKEGFNRFALKIIIPLIFLGVVLGIWGLKNSNAGFASEGSPNFDFALHVTESLEIEQLKSYGLPIIIDFGADSCIPCKEMAPVLKELNEELQGRAIVKFVDVWKYKELAKGYPINLIPTQVFIDAEGKPYKPKDPDAMQMNLYTLRDSEEHVFTTHEGSLSKEQLLVILEEMGLT</sequence>
<dbReference type="CDD" id="cd02947">
    <property type="entry name" value="TRX_family"/>
    <property type="match status" value="1"/>
</dbReference>
<evidence type="ECO:0000313" key="5">
    <source>
        <dbReference type="EMBL" id="AGA68488.1"/>
    </source>
</evidence>
<organism evidence="5 6">
    <name type="scientific">Desulfitobacterium dichloroeliminans (strain LMG P-21439 / DCA1)</name>
    <dbReference type="NCBI Taxonomy" id="871963"/>
    <lineage>
        <taxon>Bacteria</taxon>
        <taxon>Bacillati</taxon>
        <taxon>Bacillota</taxon>
        <taxon>Clostridia</taxon>
        <taxon>Eubacteriales</taxon>
        <taxon>Desulfitobacteriaceae</taxon>
        <taxon>Desulfitobacterium</taxon>
    </lineage>
</organism>
<comment type="similarity">
    <text evidence="1">Belongs to the thioredoxin family.</text>
</comment>
<dbReference type="GO" id="GO:0015035">
    <property type="term" value="F:protein-disulfide reductase activity"/>
    <property type="evidence" value="ECO:0007669"/>
    <property type="project" value="TreeGrafter"/>
</dbReference>
<keyword evidence="6" id="KW-1185">Reference proteome</keyword>
<dbReference type="InterPro" id="IPR036249">
    <property type="entry name" value="Thioredoxin-like_sf"/>
</dbReference>
<dbReference type="AlphaFoldDB" id="L0F6A4"/>
<keyword evidence="2" id="KW-0676">Redox-active center</keyword>
<feature type="transmembrane region" description="Helical" evidence="3">
    <location>
        <begin position="12"/>
        <end position="32"/>
    </location>
</feature>
<dbReference type="Gene3D" id="3.40.30.10">
    <property type="entry name" value="Glutaredoxin"/>
    <property type="match status" value="1"/>
</dbReference>
<dbReference type="STRING" id="871963.Desdi_0969"/>
<dbReference type="RefSeq" id="WP_015261487.1">
    <property type="nucleotide sequence ID" value="NC_019903.1"/>
</dbReference>
<dbReference type="PANTHER" id="PTHR45663:SF11">
    <property type="entry name" value="GEO12009P1"/>
    <property type="match status" value="1"/>
</dbReference>
<dbReference type="eggNOG" id="COG0526">
    <property type="taxonomic scope" value="Bacteria"/>
</dbReference>
<dbReference type="KEGG" id="ddl:Desdi_0969"/>
<feature type="domain" description="Thioredoxin" evidence="4">
    <location>
        <begin position="40"/>
        <end position="178"/>
    </location>
</feature>
<dbReference type="GO" id="GO:0045454">
    <property type="term" value="P:cell redox homeostasis"/>
    <property type="evidence" value="ECO:0007669"/>
    <property type="project" value="TreeGrafter"/>
</dbReference>
<dbReference type="PROSITE" id="PS51352">
    <property type="entry name" value="THIOREDOXIN_2"/>
    <property type="match status" value="1"/>
</dbReference>
<proteinExistence type="inferred from homology"/>
<dbReference type="SUPFAM" id="SSF52833">
    <property type="entry name" value="Thioredoxin-like"/>
    <property type="match status" value="1"/>
</dbReference>
<evidence type="ECO:0000256" key="1">
    <source>
        <dbReference type="ARBA" id="ARBA00008987"/>
    </source>
</evidence>
<evidence type="ECO:0000259" key="4">
    <source>
        <dbReference type="PROSITE" id="PS51352"/>
    </source>
</evidence>